<keyword evidence="2" id="KW-1185">Reference proteome</keyword>
<proteinExistence type="predicted"/>
<dbReference type="PANTHER" id="PTHR43845">
    <property type="entry name" value="BLR5969 PROTEIN"/>
    <property type="match status" value="1"/>
</dbReference>
<dbReference type="InterPro" id="IPR042099">
    <property type="entry name" value="ANL_N_sf"/>
</dbReference>
<sequence length="467" mass="51548">MYSIFHPELTQLALRVLREQRAYERGDYQVETVRAFQRERLNVALSRAYADSVFYRRRLGEFMATHPQGCALSDVAQIPFTTKDDLRTAQHDLACGPLDGAWVYYETTGTTGPSTPCPRNEVDSIANNTALILRYGEVLSRHGDRHIIAVMGPTELHSTGDTFEDVFRALGHTVVKMWPRSPLVGPERALGLIADLGVTAVVCTPGVAIELARHVIRAGRDPRTLGLQVIFALGELSTPEMLENIGGIWGAAIYNCMYASQEASILAVVCPDGRQRTVPLNNYYELIDPETDEVIDVPVDNAVTGEMVVTNLYRGHKPLIRYRTGDMVTATAEPSGGWVIEPVGRIRDTVQLGGRSFTAYEVERAVFTHATGCLDYQMALTSDDGEETLDIVVELPYEHDDAQVRGLERQIQAELGVRTVVRRGHTDGIAGTGAMVSWKAARFHDRRGGPVDAERAAAERLSASRKR</sequence>
<dbReference type="SUPFAM" id="SSF56801">
    <property type="entry name" value="Acetyl-CoA synthetase-like"/>
    <property type="match status" value="1"/>
</dbReference>
<dbReference type="RefSeq" id="WP_277832719.1">
    <property type="nucleotide sequence ID" value="NZ_JAAIVF010000003.1"/>
</dbReference>
<dbReference type="PANTHER" id="PTHR43845:SF1">
    <property type="entry name" value="BLR5969 PROTEIN"/>
    <property type="match status" value="1"/>
</dbReference>
<dbReference type="AlphaFoldDB" id="A0A9X4LY85"/>
<gene>
    <name evidence="1" type="ORF">NVS88_04400</name>
</gene>
<evidence type="ECO:0000313" key="1">
    <source>
        <dbReference type="EMBL" id="MDG3013796.1"/>
    </source>
</evidence>
<dbReference type="Gene3D" id="3.40.50.12780">
    <property type="entry name" value="N-terminal domain of ligase-like"/>
    <property type="match status" value="1"/>
</dbReference>
<accession>A0A9X4LY85</accession>
<dbReference type="InterPro" id="IPR045851">
    <property type="entry name" value="AMP-bd_C_sf"/>
</dbReference>
<name>A0A9X4LY85_9ACTN</name>
<evidence type="ECO:0008006" key="3">
    <source>
        <dbReference type="Google" id="ProtNLM"/>
    </source>
</evidence>
<reference evidence="1" key="1">
    <citation type="submission" date="2022-08" db="EMBL/GenBank/DDBJ databases">
        <title>Genome analysis of Corynebacteriales strain.</title>
        <authorList>
            <person name="Lee S.D."/>
        </authorList>
    </citation>
    <scope>NUCLEOTIDE SEQUENCE</scope>
    <source>
        <strain evidence="1">D3-21</strain>
    </source>
</reference>
<organism evidence="1 2">
    <name type="scientific">Speluncibacter jeojiensis</name>
    <dbReference type="NCBI Taxonomy" id="2710754"/>
    <lineage>
        <taxon>Bacteria</taxon>
        <taxon>Bacillati</taxon>
        <taxon>Actinomycetota</taxon>
        <taxon>Actinomycetes</taxon>
        <taxon>Mycobacteriales</taxon>
        <taxon>Speluncibacteraceae</taxon>
        <taxon>Speluncibacter</taxon>
    </lineage>
</organism>
<dbReference type="EMBL" id="JANRHA010000002">
    <property type="protein sequence ID" value="MDG3013796.1"/>
    <property type="molecule type" value="Genomic_DNA"/>
</dbReference>
<comment type="caution">
    <text evidence="1">The sequence shown here is derived from an EMBL/GenBank/DDBJ whole genome shotgun (WGS) entry which is preliminary data.</text>
</comment>
<evidence type="ECO:0000313" key="2">
    <source>
        <dbReference type="Proteomes" id="UP001152755"/>
    </source>
</evidence>
<dbReference type="Proteomes" id="UP001152755">
    <property type="component" value="Unassembled WGS sequence"/>
</dbReference>
<protein>
    <recommendedName>
        <fullName evidence="3">CoF synthetase</fullName>
    </recommendedName>
</protein>
<dbReference type="Gene3D" id="3.30.300.30">
    <property type="match status" value="1"/>
</dbReference>